<keyword evidence="2" id="KW-1185">Reference proteome</keyword>
<dbReference type="EMBL" id="VIFM01000389">
    <property type="protein sequence ID" value="TQF09120.1"/>
    <property type="molecule type" value="Genomic_DNA"/>
</dbReference>
<evidence type="ECO:0000313" key="1">
    <source>
        <dbReference type="EMBL" id="TQF09120.1"/>
    </source>
</evidence>
<name>A0A540WJC0_9BACT</name>
<reference evidence="1 2" key="1">
    <citation type="submission" date="2019-06" db="EMBL/GenBank/DDBJ databases">
        <authorList>
            <person name="Livingstone P."/>
            <person name="Whitworth D."/>
        </authorList>
    </citation>
    <scope>NUCLEOTIDE SEQUENCE [LARGE SCALE GENOMIC DNA]</scope>
    <source>
        <strain evidence="1 2">AM401</strain>
    </source>
</reference>
<protein>
    <submittedName>
        <fullName evidence="1">Uncharacterized protein</fullName>
    </submittedName>
</protein>
<organism evidence="1 2">
    <name type="scientific">Myxococcus llanfairpwllgwyngyllgogerychwyrndrobwllllantysiliogogogochensis</name>
    <dbReference type="NCBI Taxonomy" id="2590453"/>
    <lineage>
        <taxon>Bacteria</taxon>
        <taxon>Pseudomonadati</taxon>
        <taxon>Myxococcota</taxon>
        <taxon>Myxococcia</taxon>
        <taxon>Myxococcales</taxon>
        <taxon>Cystobacterineae</taxon>
        <taxon>Myxococcaceae</taxon>
        <taxon>Myxococcus</taxon>
    </lineage>
</organism>
<dbReference type="AlphaFoldDB" id="A0A540WJC0"/>
<evidence type="ECO:0000313" key="2">
    <source>
        <dbReference type="Proteomes" id="UP000315369"/>
    </source>
</evidence>
<gene>
    <name evidence="1" type="ORF">FJV41_46285</name>
</gene>
<dbReference type="Proteomes" id="UP000315369">
    <property type="component" value="Unassembled WGS sequence"/>
</dbReference>
<proteinExistence type="predicted"/>
<accession>A0A540WJC0</accession>
<dbReference type="RefSeq" id="WP_141649024.1">
    <property type="nucleotide sequence ID" value="NZ_VIFM01000389.1"/>
</dbReference>
<dbReference type="OrthoDB" id="9804945at2"/>
<sequence length="92" mass="10144">MSTRKALYLHPGVKGWSCQWGDGVFTNEIMKAGGIVEECRHPRYFRHTRGIRPCAAVQFVVPDGQMTEMVAQGAVHTEGSREDRVELGGPAS</sequence>
<comment type="caution">
    <text evidence="1">The sequence shown here is derived from an EMBL/GenBank/DDBJ whole genome shotgun (WGS) entry which is preliminary data.</text>
</comment>